<dbReference type="Proteomes" id="UP000281955">
    <property type="component" value="Unassembled WGS sequence"/>
</dbReference>
<accession>A0A420XS22</accession>
<dbReference type="RefSeq" id="WP_183061854.1">
    <property type="nucleotide sequence ID" value="NZ_RBWV01000010.1"/>
</dbReference>
<evidence type="ECO:0000313" key="2">
    <source>
        <dbReference type="Proteomes" id="UP000281955"/>
    </source>
</evidence>
<dbReference type="EMBL" id="RBWV01000010">
    <property type="protein sequence ID" value="RKS77674.1"/>
    <property type="molecule type" value="Genomic_DNA"/>
</dbReference>
<protein>
    <submittedName>
        <fullName evidence="1">Uncharacterized protein</fullName>
    </submittedName>
</protein>
<sequence length="56" mass="6120">MSVATTQRPASRGLSRHATCVHDGEWVYRVTLTGTHWYRCTGCDVEAPESALRGAA</sequence>
<name>A0A420XS22_9ACTN</name>
<gene>
    <name evidence="1" type="ORF">CLV35_1368</name>
</gene>
<keyword evidence="2" id="KW-1185">Reference proteome</keyword>
<evidence type="ECO:0000313" key="1">
    <source>
        <dbReference type="EMBL" id="RKS77674.1"/>
    </source>
</evidence>
<proteinExistence type="predicted"/>
<dbReference type="AlphaFoldDB" id="A0A420XS22"/>
<reference evidence="1 2" key="1">
    <citation type="submission" date="2018-10" db="EMBL/GenBank/DDBJ databases">
        <title>Genomic Encyclopedia of Archaeal and Bacterial Type Strains, Phase II (KMG-II): from individual species to whole genera.</title>
        <authorList>
            <person name="Goeker M."/>
        </authorList>
    </citation>
    <scope>NUCLEOTIDE SEQUENCE [LARGE SCALE GENOMIC DNA]</scope>
    <source>
        <strain evidence="1 2">RP-AC37</strain>
    </source>
</reference>
<comment type="caution">
    <text evidence="1">The sequence shown here is derived from an EMBL/GenBank/DDBJ whole genome shotgun (WGS) entry which is preliminary data.</text>
</comment>
<dbReference type="InParanoid" id="A0A420XS22"/>
<organism evidence="1 2">
    <name type="scientific">Motilibacter peucedani</name>
    <dbReference type="NCBI Taxonomy" id="598650"/>
    <lineage>
        <taxon>Bacteria</taxon>
        <taxon>Bacillati</taxon>
        <taxon>Actinomycetota</taxon>
        <taxon>Actinomycetes</taxon>
        <taxon>Motilibacterales</taxon>
        <taxon>Motilibacteraceae</taxon>
        <taxon>Motilibacter</taxon>
    </lineage>
</organism>